<dbReference type="RefSeq" id="XP_071939846.1">
    <property type="nucleotide sequence ID" value="XM_072083745.1"/>
</dbReference>
<dbReference type="SUPFAM" id="SSF56219">
    <property type="entry name" value="DNase I-like"/>
    <property type="match status" value="1"/>
</dbReference>
<dbReference type="GeneID" id="140038398"/>
<reference evidence="3" key="2">
    <citation type="submission" date="2025-08" db="UniProtKB">
        <authorList>
            <consortium name="RefSeq"/>
        </authorList>
    </citation>
    <scope>IDENTIFICATION</scope>
    <source>
        <tissue evidence="3">Leaves</tissue>
    </source>
</reference>
<dbReference type="Gene3D" id="3.60.10.10">
    <property type="entry name" value="Endonuclease/exonuclease/phosphatase"/>
    <property type="match status" value="1"/>
</dbReference>
<dbReference type="Proteomes" id="UP001652660">
    <property type="component" value="Chromosome 1c"/>
</dbReference>
<keyword evidence="2" id="KW-1185">Reference proteome</keyword>
<dbReference type="InterPro" id="IPR036691">
    <property type="entry name" value="Endo/exonu/phosph_ase_sf"/>
</dbReference>
<sequence length="353" mass="41564">MVYMDTRIICWNCRGAVNSRFWRNLKEIIRDNDPMILVLVETRTSSDKGARILRRFNFNQMAFVEAQGFSGGIWMFWNDREVEVEVVSTNWQIVNTVVKNRDGKEWLMSAIYASPEKELQKLLWKYLQELGEKVKFPWLLLGDFNEVVDSTEKRGGRRFVGEYSNSLIECIQICELIDLGFSGPALTWNNCREGGANVRKRLDRVLCNGMWNLDYQKASVTHLTRTHSDHHPIRVNTKRDDGQRGCSPFRVENAWFTHQDFYNQVDQSWNNNVDLLENVKIFTEKIGNWNREVFGNILRRKKRCQARINGIQRSLSRQPSTHLLGLEKKLIAEYNTILEQEEIMWHQGRRWNG</sequence>
<dbReference type="InterPro" id="IPR005135">
    <property type="entry name" value="Endo/exonuclease/phosphatase"/>
</dbReference>
<evidence type="ECO:0000313" key="2">
    <source>
        <dbReference type="Proteomes" id="UP001652660"/>
    </source>
</evidence>
<organism evidence="2 3">
    <name type="scientific">Coffea arabica</name>
    <name type="common">Arabian coffee</name>
    <dbReference type="NCBI Taxonomy" id="13443"/>
    <lineage>
        <taxon>Eukaryota</taxon>
        <taxon>Viridiplantae</taxon>
        <taxon>Streptophyta</taxon>
        <taxon>Embryophyta</taxon>
        <taxon>Tracheophyta</taxon>
        <taxon>Spermatophyta</taxon>
        <taxon>Magnoliopsida</taxon>
        <taxon>eudicotyledons</taxon>
        <taxon>Gunneridae</taxon>
        <taxon>Pentapetalae</taxon>
        <taxon>asterids</taxon>
        <taxon>lamiids</taxon>
        <taxon>Gentianales</taxon>
        <taxon>Rubiaceae</taxon>
        <taxon>Ixoroideae</taxon>
        <taxon>Gardenieae complex</taxon>
        <taxon>Bertiereae - Coffeeae clade</taxon>
        <taxon>Coffeeae</taxon>
        <taxon>Coffea</taxon>
    </lineage>
</organism>
<evidence type="ECO:0000313" key="3">
    <source>
        <dbReference type="RefSeq" id="XP_071939846.1"/>
    </source>
</evidence>
<dbReference type="PANTHER" id="PTHR35218:SF9">
    <property type="entry name" value="ENDONUCLEASE_EXONUCLEASE_PHOSPHATASE DOMAIN-CONTAINING PROTEIN"/>
    <property type="match status" value="1"/>
</dbReference>
<dbReference type="Pfam" id="PF03372">
    <property type="entry name" value="Exo_endo_phos"/>
    <property type="match status" value="1"/>
</dbReference>
<proteinExistence type="predicted"/>
<reference evidence="2" key="1">
    <citation type="journal article" date="2025" name="Foods">
        <title>Unveiling the Microbial Signatures of Arabica Coffee Cherries: Insights into Ripeness Specific Diversity, Functional Traits, and Implications for Quality and Safety.</title>
        <authorList>
            <consortium name="RefSeq"/>
            <person name="Tenea G.N."/>
            <person name="Cifuentes V."/>
            <person name="Reyes P."/>
            <person name="Cevallos-Vallejos M."/>
        </authorList>
    </citation>
    <scope>NUCLEOTIDE SEQUENCE [LARGE SCALE GENOMIC DNA]</scope>
</reference>
<name>A0ABM4X733_COFAR</name>
<evidence type="ECO:0000259" key="1">
    <source>
        <dbReference type="Pfam" id="PF03372"/>
    </source>
</evidence>
<dbReference type="PANTHER" id="PTHR35218">
    <property type="entry name" value="RNASE H DOMAIN-CONTAINING PROTEIN"/>
    <property type="match status" value="1"/>
</dbReference>
<accession>A0ABM4X733</accession>
<feature type="domain" description="Endonuclease/exonuclease/phosphatase" evidence="1">
    <location>
        <begin position="11"/>
        <end position="221"/>
    </location>
</feature>
<protein>
    <recommendedName>
        <fullName evidence="1">Endonuclease/exonuclease/phosphatase domain-containing protein</fullName>
    </recommendedName>
</protein>
<gene>
    <name evidence="3" type="primary">LOC140038398</name>
</gene>